<keyword evidence="1" id="KW-0732">Signal</keyword>
<feature type="chain" id="PRO_5046600248" evidence="1">
    <location>
        <begin position="23"/>
        <end position="96"/>
    </location>
</feature>
<comment type="caution">
    <text evidence="2">The sequence shown here is derived from an EMBL/GenBank/DDBJ whole genome shotgun (WGS) entry which is preliminary data.</text>
</comment>
<gene>
    <name evidence="2" type="ORF">HB662_22990</name>
</gene>
<feature type="signal peptide" evidence="1">
    <location>
        <begin position="1"/>
        <end position="22"/>
    </location>
</feature>
<evidence type="ECO:0000313" key="3">
    <source>
        <dbReference type="Proteomes" id="UP000765160"/>
    </source>
</evidence>
<name>A0ABX1F5L6_9PROT</name>
<organism evidence="2 3">
    <name type="scientific">Falsiroseomonas frigidaquae</name>
    <dbReference type="NCBI Taxonomy" id="487318"/>
    <lineage>
        <taxon>Bacteria</taxon>
        <taxon>Pseudomonadati</taxon>
        <taxon>Pseudomonadota</taxon>
        <taxon>Alphaproteobacteria</taxon>
        <taxon>Acetobacterales</taxon>
        <taxon>Roseomonadaceae</taxon>
        <taxon>Falsiroseomonas</taxon>
    </lineage>
</organism>
<sequence length="96" mass="9840">MTKRRTLLTCLPIALAPGAAGAFRLEAPSAETAADYGSGCPDAHAALRAEVERMLEGRKLPPALEPRIASLARCPFCGCAVAGAADHGEDRPPTGG</sequence>
<accession>A0ABX1F5L6</accession>
<dbReference type="RefSeq" id="WP_168053287.1">
    <property type="nucleotide sequence ID" value="NZ_JAATJR010000007.1"/>
</dbReference>
<keyword evidence="3" id="KW-1185">Reference proteome</keyword>
<evidence type="ECO:0000256" key="1">
    <source>
        <dbReference type="SAM" id="SignalP"/>
    </source>
</evidence>
<proteinExistence type="predicted"/>
<reference evidence="2 3" key="1">
    <citation type="submission" date="2020-03" db="EMBL/GenBank/DDBJ databases">
        <title>Roseomonas selenitidurans sp. nov. isolated from soil.</title>
        <authorList>
            <person name="Liu H."/>
        </authorList>
    </citation>
    <scope>NUCLEOTIDE SEQUENCE [LARGE SCALE GENOMIC DNA]</scope>
    <source>
        <strain evidence="2 3">JCM 15073</strain>
    </source>
</reference>
<dbReference type="Proteomes" id="UP000765160">
    <property type="component" value="Unassembled WGS sequence"/>
</dbReference>
<dbReference type="EMBL" id="JAAVTX010000007">
    <property type="protein sequence ID" value="NKE47664.1"/>
    <property type="molecule type" value="Genomic_DNA"/>
</dbReference>
<protein>
    <submittedName>
        <fullName evidence="2">Uncharacterized protein</fullName>
    </submittedName>
</protein>
<evidence type="ECO:0000313" key="2">
    <source>
        <dbReference type="EMBL" id="NKE47664.1"/>
    </source>
</evidence>